<comment type="caution">
    <text evidence="2">The sequence shown here is derived from an EMBL/GenBank/DDBJ whole genome shotgun (WGS) entry which is preliminary data.</text>
</comment>
<feature type="transmembrane region" description="Helical" evidence="1">
    <location>
        <begin position="239"/>
        <end position="258"/>
    </location>
</feature>
<evidence type="ECO:0000313" key="2">
    <source>
        <dbReference type="EMBL" id="CAD6259040.1"/>
    </source>
</evidence>
<accession>A0A811QE32</accession>
<dbReference type="EMBL" id="CAJGYO010000011">
    <property type="protein sequence ID" value="CAD6259040.1"/>
    <property type="molecule type" value="Genomic_DNA"/>
</dbReference>
<gene>
    <name evidence="2" type="ORF">NCGR_LOCUS42483</name>
</gene>
<evidence type="ECO:0000313" key="3">
    <source>
        <dbReference type="Proteomes" id="UP000604825"/>
    </source>
</evidence>
<dbReference type="Proteomes" id="UP000604825">
    <property type="component" value="Unassembled WGS sequence"/>
</dbReference>
<reference evidence="2" key="1">
    <citation type="submission" date="2020-10" db="EMBL/GenBank/DDBJ databases">
        <authorList>
            <person name="Han B."/>
            <person name="Lu T."/>
            <person name="Zhao Q."/>
            <person name="Huang X."/>
            <person name="Zhao Y."/>
        </authorList>
    </citation>
    <scope>NUCLEOTIDE SEQUENCE</scope>
</reference>
<evidence type="ECO:0000256" key="1">
    <source>
        <dbReference type="SAM" id="Phobius"/>
    </source>
</evidence>
<dbReference type="AlphaFoldDB" id="A0A811QE32"/>
<keyword evidence="1" id="KW-1133">Transmembrane helix</keyword>
<name>A0A811QE32_9POAL</name>
<feature type="transmembrane region" description="Helical" evidence="1">
    <location>
        <begin position="270"/>
        <end position="287"/>
    </location>
</feature>
<protein>
    <submittedName>
        <fullName evidence="2">Uncharacterized protein</fullName>
    </submittedName>
</protein>
<organism evidence="2 3">
    <name type="scientific">Miscanthus lutarioriparius</name>
    <dbReference type="NCBI Taxonomy" id="422564"/>
    <lineage>
        <taxon>Eukaryota</taxon>
        <taxon>Viridiplantae</taxon>
        <taxon>Streptophyta</taxon>
        <taxon>Embryophyta</taxon>
        <taxon>Tracheophyta</taxon>
        <taxon>Spermatophyta</taxon>
        <taxon>Magnoliopsida</taxon>
        <taxon>Liliopsida</taxon>
        <taxon>Poales</taxon>
        <taxon>Poaceae</taxon>
        <taxon>PACMAD clade</taxon>
        <taxon>Panicoideae</taxon>
        <taxon>Andropogonodae</taxon>
        <taxon>Andropogoneae</taxon>
        <taxon>Saccharinae</taxon>
        <taxon>Miscanthus</taxon>
    </lineage>
</organism>
<sequence length="308" mass="33396">MTLSAAAHRAPLSEAIFANLATRLTGDAQLLLLSDVKPVPLRSRWRWRPAASDGAGRTSRMERLLAATISSPEPMLPVHIAKGGEKELIDKRQIMYAMAAALPVSLLASAAGVHVFAGRGAWVAGAGVCVWTILSAGMVLNQYGKLNWELLAARHLNRSIVRADDIITGDADLAERAGKTTGKRPKLMRKRAPFSLRGSHWGRRDVGMNEQENRDYALICMVSLLVVLANQTVDITDGEGVTVLVLTCIMVVAIWVYIATENDEDNVARVLCFIMLVFCAVATIAITRSPPPPAQHDDVDAYSSDDMV</sequence>
<keyword evidence="1" id="KW-0812">Transmembrane</keyword>
<feature type="transmembrane region" description="Helical" evidence="1">
    <location>
        <begin position="122"/>
        <end position="140"/>
    </location>
</feature>
<keyword evidence="1" id="KW-0472">Membrane</keyword>
<keyword evidence="3" id="KW-1185">Reference proteome</keyword>
<feature type="transmembrane region" description="Helical" evidence="1">
    <location>
        <begin position="94"/>
        <end position="116"/>
    </location>
</feature>
<proteinExistence type="predicted"/>
<dbReference type="OrthoDB" id="721306at2759"/>
<feature type="transmembrane region" description="Helical" evidence="1">
    <location>
        <begin position="216"/>
        <end position="233"/>
    </location>
</feature>